<keyword evidence="3" id="KW-0540">Nuclease</keyword>
<dbReference type="AlphaFoldDB" id="A0A9W2ZU37"/>
<dbReference type="InterPro" id="IPR010347">
    <property type="entry name" value="Tdp1"/>
</dbReference>
<feature type="region of interest" description="Disordered" evidence="12">
    <location>
        <begin position="29"/>
        <end position="95"/>
    </location>
</feature>
<sequence length="611" mass="68611">MSDDEKLARKLQAQFDQEAAEFLSNHASYTKLKSRSSHNKVHTVSDSEDTDSESDSKLDGSNDLFDASDKDSNRSVDVSGDKASNKESYPKPEKKLPVCPYGSKCYRKNPIHLKEYFHPRSPGKRKLDEQEDRAESSDVNKKTKGASTHNILNRSPQDVYQEFQPFSFFLTKVADIPQKFNTQGAMSLKDILSNSMGVLRSSCHFNFMFDIKWLMSQYPADFRKLPVLLVHGEQGRSETDLKSEASDYANITLCRAALDIPYGTHHTKMMLLLYESGMRVVIHTANLIDNDWHQKTQGVWISPLFPPLKNSSDKGDSTTGFKADLLQYIAAYRSIKLTPWEKHIQSHDMSSANVYIIGSVPGRHTLNNKHNWGHLKLKKVLSERGPDSGLVKNWPVIGQFSSIGSLGPNKEAWLLNEWGQSISVCKSEQNGSLLPSKLNLIFPSLDNIRLSLEGYNGGGCVPYSIKTASKQPWLVQFFSQWVSEGRGRSKAVPHIKTYARVSPDGSQAAWFMVTSANLSKAAWGSLEKDKSQLMIRSYELGVLFLPQCFGCKNAFNVSSRLEEVVGTTSPVFPLPYDLPAQTYQKGDRPWLIDVPCMDKPDTFGTMWCPPL</sequence>
<protein>
    <submittedName>
        <fullName evidence="15">Tyrosyl-DNA phosphodiesterase 1-like</fullName>
    </submittedName>
</protein>
<dbReference type="GO" id="GO:0017005">
    <property type="term" value="F:3'-tyrosyl-DNA phosphodiesterase activity"/>
    <property type="evidence" value="ECO:0007669"/>
    <property type="project" value="TreeGrafter"/>
</dbReference>
<feature type="active site" description="Nucleophile" evidence="9">
    <location>
        <position position="266"/>
    </location>
</feature>
<dbReference type="RefSeq" id="XP_055878404.1">
    <property type="nucleotide sequence ID" value="XM_056022429.1"/>
</dbReference>
<feature type="site" description="Interaction with DNA" evidence="11">
    <location>
        <position position="519"/>
    </location>
</feature>
<accession>A0A9W2ZU37</accession>
<dbReference type="CDD" id="cd09193">
    <property type="entry name" value="PLDc_mTdp1_1"/>
    <property type="match status" value="1"/>
</dbReference>
<evidence type="ECO:0000256" key="10">
    <source>
        <dbReference type="PIRSR" id="PIRSR610347-2"/>
    </source>
</evidence>
<feature type="compositionally biased region" description="Basic residues" evidence="12">
    <location>
        <begin position="32"/>
        <end position="41"/>
    </location>
</feature>
<evidence type="ECO:0000256" key="9">
    <source>
        <dbReference type="PIRSR" id="PIRSR610347-1"/>
    </source>
</evidence>
<evidence type="ECO:0000259" key="13">
    <source>
        <dbReference type="Pfam" id="PF10283"/>
    </source>
</evidence>
<dbReference type="InterPro" id="IPR019406">
    <property type="entry name" value="APLF_PBZ"/>
</dbReference>
<dbReference type="GO" id="GO:0003690">
    <property type="term" value="F:double-stranded DNA binding"/>
    <property type="evidence" value="ECO:0007669"/>
    <property type="project" value="TreeGrafter"/>
</dbReference>
<feature type="active site" description="Proton donor/acceptor" evidence="9">
    <location>
        <position position="494"/>
    </location>
</feature>
<dbReference type="Gene3D" id="3.30.870.10">
    <property type="entry name" value="Endonuclease Chain A"/>
    <property type="match status" value="2"/>
</dbReference>
<dbReference type="GO" id="GO:0006281">
    <property type="term" value="P:DNA repair"/>
    <property type="evidence" value="ECO:0007669"/>
    <property type="project" value="UniProtKB-KW"/>
</dbReference>
<evidence type="ECO:0000256" key="3">
    <source>
        <dbReference type="ARBA" id="ARBA00022722"/>
    </source>
</evidence>
<dbReference type="GO" id="GO:0005634">
    <property type="term" value="C:nucleus"/>
    <property type="evidence" value="ECO:0007669"/>
    <property type="project" value="UniProtKB-SubCell"/>
</dbReference>
<dbReference type="GO" id="GO:0004527">
    <property type="term" value="F:exonuclease activity"/>
    <property type="evidence" value="ECO:0007669"/>
    <property type="project" value="UniProtKB-KW"/>
</dbReference>
<evidence type="ECO:0000313" key="14">
    <source>
        <dbReference type="Proteomes" id="UP001165740"/>
    </source>
</evidence>
<feature type="compositionally biased region" description="Basic and acidic residues" evidence="12">
    <location>
        <begin position="67"/>
        <end position="95"/>
    </location>
</feature>
<dbReference type="Pfam" id="PF10283">
    <property type="entry name" value="zf-CCHH"/>
    <property type="match status" value="1"/>
</dbReference>
<feature type="compositionally biased region" description="Basic and acidic residues" evidence="12">
    <location>
        <begin position="125"/>
        <end position="141"/>
    </location>
</feature>
<evidence type="ECO:0000256" key="7">
    <source>
        <dbReference type="ARBA" id="ARBA00023204"/>
    </source>
</evidence>
<proteinExistence type="inferred from homology"/>
<feature type="binding site" evidence="10">
    <location>
        <position position="496"/>
    </location>
    <ligand>
        <name>substrate</name>
    </ligand>
</feature>
<feature type="domain" description="PBZ-type" evidence="13">
    <location>
        <begin position="97"/>
        <end position="119"/>
    </location>
</feature>
<evidence type="ECO:0000256" key="11">
    <source>
        <dbReference type="PIRSR" id="PIRSR610347-3"/>
    </source>
</evidence>
<keyword evidence="4" id="KW-0227">DNA damage</keyword>
<gene>
    <name evidence="15" type="primary">LOC106051988</name>
</gene>
<keyword evidence="7" id="KW-0234">DNA repair</keyword>
<dbReference type="Pfam" id="PF06087">
    <property type="entry name" value="Tyr-DNA_phospho"/>
    <property type="match status" value="1"/>
</dbReference>
<evidence type="ECO:0000256" key="12">
    <source>
        <dbReference type="SAM" id="MobiDB-lite"/>
    </source>
</evidence>
<dbReference type="CDD" id="cd09195">
    <property type="entry name" value="PLDc_mTdp1_2"/>
    <property type="match status" value="1"/>
</dbReference>
<evidence type="ECO:0000256" key="5">
    <source>
        <dbReference type="ARBA" id="ARBA00022801"/>
    </source>
</evidence>
<dbReference type="OrthoDB" id="47785at2759"/>
<evidence type="ECO:0000256" key="8">
    <source>
        <dbReference type="ARBA" id="ARBA00023242"/>
    </source>
</evidence>
<organism evidence="14 15">
    <name type="scientific">Biomphalaria glabrata</name>
    <name type="common">Bloodfluke planorb</name>
    <name type="synonym">Freshwater snail</name>
    <dbReference type="NCBI Taxonomy" id="6526"/>
    <lineage>
        <taxon>Eukaryota</taxon>
        <taxon>Metazoa</taxon>
        <taxon>Spiralia</taxon>
        <taxon>Lophotrochozoa</taxon>
        <taxon>Mollusca</taxon>
        <taxon>Gastropoda</taxon>
        <taxon>Heterobranchia</taxon>
        <taxon>Euthyneura</taxon>
        <taxon>Panpulmonata</taxon>
        <taxon>Hygrophila</taxon>
        <taxon>Lymnaeoidea</taxon>
        <taxon>Planorbidae</taxon>
        <taxon>Biomphalaria</taxon>
    </lineage>
</organism>
<dbReference type="Proteomes" id="UP001165740">
    <property type="component" value="Chromosome 3"/>
</dbReference>
<evidence type="ECO:0000256" key="6">
    <source>
        <dbReference type="ARBA" id="ARBA00022839"/>
    </source>
</evidence>
<dbReference type="GO" id="GO:0003697">
    <property type="term" value="F:single-stranded DNA binding"/>
    <property type="evidence" value="ECO:0007669"/>
    <property type="project" value="TreeGrafter"/>
</dbReference>
<keyword evidence="14" id="KW-1185">Reference proteome</keyword>
<name>A0A9W2ZU37_BIOGL</name>
<feature type="binding site" evidence="10">
    <location>
        <position position="268"/>
    </location>
    <ligand>
        <name>substrate</name>
    </ligand>
</feature>
<keyword evidence="8" id="KW-0539">Nucleus</keyword>
<dbReference type="SUPFAM" id="SSF56024">
    <property type="entry name" value="Phospholipase D/nuclease"/>
    <property type="match status" value="2"/>
</dbReference>
<keyword evidence="6" id="KW-0269">Exonuclease</keyword>
<evidence type="ECO:0000256" key="2">
    <source>
        <dbReference type="ARBA" id="ARBA00010205"/>
    </source>
</evidence>
<dbReference type="PANTHER" id="PTHR12415">
    <property type="entry name" value="TYROSYL-DNA PHOSPHODIESTERASE 1"/>
    <property type="match status" value="1"/>
</dbReference>
<evidence type="ECO:0000313" key="15">
    <source>
        <dbReference type="RefSeq" id="XP_055878404.1"/>
    </source>
</evidence>
<evidence type="ECO:0000256" key="4">
    <source>
        <dbReference type="ARBA" id="ARBA00022763"/>
    </source>
</evidence>
<dbReference type="OMA" id="PLIKECW"/>
<feature type="region of interest" description="Disordered" evidence="12">
    <location>
        <begin position="116"/>
        <end position="150"/>
    </location>
</feature>
<dbReference type="PANTHER" id="PTHR12415:SF0">
    <property type="entry name" value="TYROSYL-DNA PHOSPHODIESTERASE 1"/>
    <property type="match status" value="1"/>
</dbReference>
<dbReference type="GeneID" id="106051988"/>
<comment type="subcellular location">
    <subcellularLocation>
        <location evidence="1">Nucleus</location>
    </subcellularLocation>
</comment>
<reference evidence="15" key="1">
    <citation type="submission" date="2025-08" db="UniProtKB">
        <authorList>
            <consortium name="RefSeq"/>
        </authorList>
    </citation>
    <scope>IDENTIFICATION</scope>
</reference>
<evidence type="ECO:0000256" key="1">
    <source>
        <dbReference type="ARBA" id="ARBA00004123"/>
    </source>
</evidence>
<comment type="similarity">
    <text evidence="2">Belongs to the tyrosyl-DNA phosphodiesterase family.</text>
</comment>
<keyword evidence="5" id="KW-0378">Hydrolase</keyword>